<gene>
    <name evidence="1" type="ORF">AVL59_05895</name>
    <name evidence="2" type="ORF">J2Z21_002213</name>
</gene>
<dbReference type="Proteomes" id="UP001519309">
    <property type="component" value="Unassembled WGS sequence"/>
</dbReference>
<dbReference type="OrthoDB" id="9888123at2"/>
<dbReference type="Proteomes" id="UP000092659">
    <property type="component" value="Chromosome"/>
</dbReference>
<dbReference type="EMBL" id="JAGGLP010000004">
    <property type="protein sequence ID" value="MBP2049282.1"/>
    <property type="molecule type" value="Genomic_DNA"/>
</dbReference>
<dbReference type="KEGG" id="sgs:AVL59_05895"/>
<dbReference type="EMBL" id="CP016279">
    <property type="protein sequence ID" value="ANP49179.1"/>
    <property type="molecule type" value="Genomic_DNA"/>
</dbReference>
<dbReference type="AlphaFoldDB" id="A0A1B1ARH2"/>
<accession>A0A1B1ARH2</accession>
<evidence type="ECO:0000313" key="1">
    <source>
        <dbReference type="EMBL" id="ANP49179.1"/>
    </source>
</evidence>
<dbReference type="RefSeq" id="WP_067300127.1">
    <property type="nucleotide sequence ID" value="NZ_CP016279.1"/>
</dbReference>
<reference evidence="2 4" key="2">
    <citation type="submission" date="2021-03" db="EMBL/GenBank/DDBJ databases">
        <title>Genomic Encyclopedia of Type Strains, Phase IV (KMG-IV): sequencing the most valuable type-strain genomes for metagenomic binning, comparative biology and taxonomic classification.</title>
        <authorList>
            <person name="Goeker M."/>
        </authorList>
    </citation>
    <scope>NUCLEOTIDE SEQUENCE [LARGE SCALE GENOMIC DNA]</scope>
    <source>
        <strain evidence="2 4">DSM 40499</strain>
    </source>
</reference>
<protein>
    <submittedName>
        <fullName evidence="1">Uncharacterized protein</fullName>
    </submittedName>
</protein>
<reference evidence="1 3" key="1">
    <citation type="submission" date="2016-06" db="EMBL/GenBank/DDBJ databases">
        <title>Complete genome sequence of Streptomyces griseochromogenes ATCC 14511, the Blasticidin S producer.</title>
        <authorList>
            <person name="Wu L."/>
        </authorList>
    </citation>
    <scope>NUCLEOTIDE SEQUENCE [LARGE SCALE GENOMIC DNA]</scope>
    <source>
        <strain evidence="1 3">ATCC 14511</strain>
    </source>
</reference>
<organism evidence="1 3">
    <name type="scientific">Streptomyces griseochromogenes</name>
    <dbReference type="NCBI Taxonomy" id="68214"/>
    <lineage>
        <taxon>Bacteria</taxon>
        <taxon>Bacillati</taxon>
        <taxon>Actinomycetota</taxon>
        <taxon>Actinomycetes</taxon>
        <taxon>Kitasatosporales</taxon>
        <taxon>Streptomycetaceae</taxon>
        <taxon>Streptomyces</taxon>
    </lineage>
</organism>
<name>A0A1B1ARH2_9ACTN</name>
<keyword evidence="4" id="KW-1185">Reference proteome</keyword>
<evidence type="ECO:0000313" key="2">
    <source>
        <dbReference type="EMBL" id="MBP2049282.1"/>
    </source>
</evidence>
<sequence length="109" mass="11385">MGGTNRSGNSGNFGASTAWICSVDAVYDWASFIISPPASARVLAYWVLAFVTAESDGPPSWLPTSVAFAACASSTERALTLWFRSISSCGLTSCSVSAAWPSHLPAFSL</sequence>
<proteinExistence type="predicted"/>
<evidence type="ECO:0000313" key="3">
    <source>
        <dbReference type="Proteomes" id="UP000092659"/>
    </source>
</evidence>
<evidence type="ECO:0000313" key="4">
    <source>
        <dbReference type="Proteomes" id="UP001519309"/>
    </source>
</evidence>